<dbReference type="InterPro" id="IPR011990">
    <property type="entry name" value="TPR-like_helical_dom_sf"/>
</dbReference>
<dbReference type="AlphaFoldDB" id="A0A109D9R9"/>
<reference evidence="1 2" key="1">
    <citation type="submission" date="2015-11" db="EMBL/GenBank/DDBJ databases">
        <title>Draft WGS of Vibrio toranzoniae.</title>
        <authorList>
            <person name="Lasa A."/>
            <person name="Romalde J.L."/>
        </authorList>
    </citation>
    <scope>NUCLEOTIDE SEQUENCE [LARGE SCALE GENOMIC DNA]</scope>
    <source>
        <strain evidence="1 2">Vb 10.8</strain>
    </source>
</reference>
<accession>A0A109D9R9</accession>
<dbReference type="Gene3D" id="1.25.40.10">
    <property type="entry name" value="Tetratricopeptide repeat domain"/>
    <property type="match status" value="1"/>
</dbReference>
<organism evidence="1 2">
    <name type="scientific">Vibrio toranzoniae</name>
    <dbReference type="NCBI Taxonomy" id="1194427"/>
    <lineage>
        <taxon>Bacteria</taxon>
        <taxon>Pseudomonadati</taxon>
        <taxon>Pseudomonadota</taxon>
        <taxon>Gammaproteobacteria</taxon>
        <taxon>Vibrionales</taxon>
        <taxon>Vibrionaceae</taxon>
        <taxon>Vibrio</taxon>
    </lineage>
</organism>
<evidence type="ECO:0000313" key="1">
    <source>
        <dbReference type="EMBL" id="KWU01499.1"/>
    </source>
</evidence>
<gene>
    <name evidence="1" type="ORF">APQ14_05840</name>
</gene>
<keyword evidence="2" id="KW-1185">Reference proteome</keyword>
<proteinExistence type="predicted"/>
<sequence length="765" mass="87447">MPLPSFPAKGLLEIVELVQQERYQDIHIFEWLDVLQDEGQWAELDQATLSSVLPSVWKGITASQKLSEITFFKIALALDGKKSDIVPGIINSLEIVKNRTQMLSRHDAIKARWLLALQSSDLATLARYCYESGCTAEDMLTNYQLPLSNGYSNNISEFLFGCLDVANLDKQDDQWLASYFYSYKVSAHRMDFCRNLILEVGHYNYGESCHQIVEANCLPFSKNSYWNQLPHDAKVILKQKYDLTCYYDLQTISSILYSNETSEALGLTEYEVKQIKDRSLFWSNYSSRFSRVRVLLPVQTHDYLAHNDIELPDFIHRFAEEKQSNVETYVFELDGVLAVEFLRGETTDTRFFKKTSINVQQLFDSPSISVDAIRAMSQLEVHDHLDYWQHFCEKLLREKLSVLPNSGTTQFRGLSVDLGRYWDDFGLAKLTLEMLSIRQKAMQAWIEKFWEAEYATGKFGEIRGLAKRSQVYHMQALEAEQLGNKEDYEHLIRKAANQGNPDAMYRTGISVLKLSRSDRKLKQSGEDWIVKAANLAHIAAQEFVKKFRLSGFDPKSRANNHDQEKVIQSNQDTSLREKADKGDVLAMCLYGNTLIPSRREFDKRKGLEYLTKASNQAPSECKPRLWEAYDLALNSNSIDMACEILKLLVQGGDNSALLELGKQLVRDVSVDINEGLTLLWQAHEEGSLEAKTVLWETVEKARHKNAESNYKTTLHYLSGIGELEATYQLAAHLLKSDDVGERQSGMDLMRSAARKGHDKASKLLR</sequence>
<protein>
    <submittedName>
        <fullName evidence="1">Uncharacterized protein</fullName>
    </submittedName>
</protein>
<evidence type="ECO:0000313" key="2">
    <source>
        <dbReference type="Proteomes" id="UP000057389"/>
    </source>
</evidence>
<dbReference type="EMBL" id="LMXU01000013">
    <property type="protein sequence ID" value="KWU01499.1"/>
    <property type="molecule type" value="Genomic_DNA"/>
</dbReference>
<dbReference type="SUPFAM" id="SSF81901">
    <property type="entry name" value="HCP-like"/>
    <property type="match status" value="1"/>
</dbReference>
<comment type="caution">
    <text evidence="1">The sequence shown here is derived from an EMBL/GenBank/DDBJ whole genome shotgun (WGS) entry which is preliminary data.</text>
</comment>
<dbReference type="Proteomes" id="UP000057389">
    <property type="component" value="Unassembled WGS sequence"/>
</dbReference>
<name>A0A109D9R9_9VIBR</name>